<sequence length="259" mass="30238">MDRIEKILKDIGLSTNETKVFLGALKIGAAPISRVAREAGVARTYVYEIAEQLKEKGLFAEFEEKHGIKKVQALDYGGLVAYVERKQRDMQRLEKDLVKAAPMFQALQSSMPQKTKVRFFEGVEGIKSINAEIRKDLSKLVRPYNFYVVFSADRMETVIPGWIEHNQHIYYEQMRKYAIISETPMLKDFLEQVKKHEQKNFFHKVWPQEKKEFPTDTLCWMNKIAILDMTGHPSGIIIENQAIVDTFVMWFRQLWSSLR</sequence>
<dbReference type="AlphaFoldDB" id="A0A1F5NJJ1"/>
<evidence type="ECO:0000259" key="1">
    <source>
        <dbReference type="Pfam" id="PF01978"/>
    </source>
</evidence>
<dbReference type="Proteomes" id="UP000176864">
    <property type="component" value="Unassembled WGS sequence"/>
</dbReference>
<gene>
    <name evidence="2" type="ORF">A2751_02085</name>
</gene>
<feature type="domain" description="Transcription regulator TrmB N-terminal" evidence="1">
    <location>
        <begin position="8"/>
        <end position="65"/>
    </location>
</feature>
<dbReference type="STRING" id="1817824.A2751_02085"/>
<dbReference type="Gene3D" id="1.10.10.10">
    <property type="entry name" value="Winged helix-like DNA-binding domain superfamily/Winged helix DNA-binding domain"/>
    <property type="match status" value="1"/>
</dbReference>
<dbReference type="InterPro" id="IPR051797">
    <property type="entry name" value="TrmB-like"/>
</dbReference>
<organism evidence="2 3">
    <name type="scientific">Candidatus Doudnabacteria bacterium RIFCSPHIGHO2_01_FULL_46_14</name>
    <dbReference type="NCBI Taxonomy" id="1817824"/>
    <lineage>
        <taxon>Bacteria</taxon>
        <taxon>Candidatus Doudnaibacteriota</taxon>
    </lineage>
</organism>
<evidence type="ECO:0000313" key="3">
    <source>
        <dbReference type="Proteomes" id="UP000176864"/>
    </source>
</evidence>
<comment type="caution">
    <text evidence="2">The sequence shown here is derived from an EMBL/GenBank/DDBJ whole genome shotgun (WGS) entry which is preliminary data.</text>
</comment>
<dbReference type="Pfam" id="PF01978">
    <property type="entry name" value="TrmB"/>
    <property type="match status" value="1"/>
</dbReference>
<protein>
    <recommendedName>
        <fullName evidence="1">Transcription regulator TrmB N-terminal domain-containing protein</fullName>
    </recommendedName>
</protein>
<name>A0A1F5NJJ1_9BACT</name>
<dbReference type="PANTHER" id="PTHR34293:SF1">
    <property type="entry name" value="HTH-TYPE TRANSCRIPTIONAL REGULATOR TRMBL2"/>
    <property type="match status" value="1"/>
</dbReference>
<proteinExistence type="predicted"/>
<accession>A0A1F5NJJ1</accession>
<dbReference type="InterPro" id="IPR002831">
    <property type="entry name" value="Tscrpt_reg_TrmB_N"/>
</dbReference>
<reference evidence="2 3" key="1">
    <citation type="journal article" date="2016" name="Nat. Commun.">
        <title>Thousands of microbial genomes shed light on interconnected biogeochemical processes in an aquifer system.</title>
        <authorList>
            <person name="Anantharaman K."/>
            <person name="Brown C.T."/>
            <person name="Hug L.A."/>
            <person name="Sharon I."/>
            <person name="Castelle C.J."/>
            <person name="Probst A.J."/>
            <person name="Thomas B.C."/>
            <person name="Singh A."/>
            <person name="Wilkins M.J."/>
            <person name="Karaoz U."/>
            <person name="Brodie E.L."/>
            <person name="Williams K.H."/>
            <person name="Hubbard S.S."/>
            <person name="Banfield J.F."/>
        </authorList>
    </citation>
    <scope>NUCLEOTIDE SEQUENCE [LARGE SCALE GENOMIC DNA]</scope>
</reference>
<dbReference type="PANTHER" id="PTHR34293">
    <property type="entry name" value="HTH-TYPE TRANSCRIPTIONAL REGULATOR TRMBL2"/>
    <property type="match status" value="1"/>
</dbReference>
<dbReference type="InterPro" id="IPR036388">
    <property type="entry name" value="WH-like_DNA-bd_sf"/>
</dbReference>
<evidence type="ECO:0000313" key="2">
    <source>
        <dbReference type="EMBL" id="OGE77815.1"/>
    </source>
</evidence>
<dbReference type="EMBL" id="MFEK01000016">
    <property type="protein sequence ID" value="OGE77815.1"/>
    <property type="molecule type" value="Genomic_DNA"/>
</dbReference>